<dbReference type="EMBL" id="KB870805">
    <property type="protein sequence ID" value="EOA36748.1"/>
    <property type="molecule type" value="Genomic_DNA"/>
</dbReference>
<dbReference type="AlphaFoldDB" id="R0IIM8"/>
<gene>
    <name evidence="1" type="ORF">CARUB_v10012586mg</name>
</gene>
<evidence type="ECO:0000313" key="2">
    <source>
        <dbReference type="Proteomes" id="UP000029121"/>
    </source>
</evidence>
<protein>
    <recommendedName>
        <fullName evidence="3">F-box associated domain-containing protein</fullName>
    </recommendedName>
</protein>
<dbReference type="Proteomes" id="UP000029121">
    <property type="component" value="Unassembled WGS sequence"/>
</dbReference>
<organism evidence="1 2">
    <name type="scientific">Capsella rubella</name>
    <dbReference type="NCBI Taxonomy" id="81985"/>
    <lineage>
        <taxon>Eukaryota</taxon>
        <taxon>Viridiplantae</taxon>
        <taxon>Streptophyta</taxon>
        <taxon>Embryophyta</taxon>
        <taxon>Tracheophyta</taxon>
        <taxon>Spermatophyta</taxon>
        <taxon>Magnoliopsida</taxon>
        <taxon>eudicotyledons</taxon>
        <taxon>Gunneridae</taxon>
        <taxon>Pentapetalae</taxon>
        <taxon>rosids</taxon>
        <taxon>malvids</taxon>
        <taxon>Brassicales</taxon>
        <taxon>Brassicaceae</taxon>
        <taxon>Camelineae</taxon>
        <taxon>Capsella</taxon>
    </lineage>
</organism>
<proteinExistence type="predicted"/>
<keyword evidence="2" id="KW-1185">Reference proteome</keyword>
<accession>R0IIM8</accession>
<name>R0IIM8_9BRAS</name>
<evidence type="ECO:0008006" key="3">
    <source>
        <dbReference type="Google" id="ProtNLM"/>
    </source>
</evidence>
<evidence type="ECO:0000313" key="1">
    <source>
        <dbReference type="EMBL" id="EOA36748.1"/>
    </source>
</evidence>
<reference evidence="2" key="1">
    <citation type="journal article" date="2013" name="Nat. Genet.">
        <title>The Capsella rubella genome and the genomic consequences of rapid mating system evolution.</title>
        <authorList>
            <person name="Slotte T."/>
            <person name="Hazzouri K.M."/>
            <person name="Agren J.A."/>
            <person name="Koenig D."/>
            <person name="Maumus F."/>
            <person name="Guo Y.L."/>
            <person name="Steige K."/>
            <person name="Platts A.E."/>
            <person name="Escobar J.S."/>
            <person name="Newman L.K."/>
            <person name="Wang W."/>
            <person name="Mandakova T."/>
            <person name="Vello E."/>
            <person name="Smith L.M."/>
            <person name="Henz S.R."/>
            <person name="Steffen J."/>
            <person name="Takuno S."/>
            <person name="Brandvain Y."/>
            <person name="Coop G."/>
            <person name="Andolfatto P."/>
            <person name="Hu T.T."/>
            <person name="Blanchette M."/>
            <person name="Clark R.M."/>
            <person name="Quesneville H."/>
            <person name="Nordborg M."/>
            <person name="Gaut B.S."/>
            <person name="Lysak M.A."/>
            <person name="Jenkins J."/>
            <person name="Grimwood J."/>
            <person name="Chapman J."/>
            <person name="Prochnik S."/>
            <person name="Shu S."/>
            <person name="Rokhsar D."/>
            <person name="Schmutz J."/>
            <person name="Weigel D."/>
            <person name="Wright S.I."/>
        </authorList>
    </citation>
    <scope>NUCLEOTIDE SEQUENCE [LARGE SCALE GENOMIC DNA]</scope>
    <source>
        <strain evidence="2">cv. Monte Gargano</strain>
    </source>
</reference>
<sequence>MLGFRKDKFTGTYKPVWLYNSSKFSLENITTCEVFDFTTNAWRSCCVETIIISLDLHTEAFQVIPIAPFANAQHDLFTMCDLDNRLCVSSINWPNQDIWSFNS</sequence>